<comment type="caution">
    <text evidence="1">The sequence shown here is derived from an EMBL/GenBank/DDBJ whole genome shotgun (WGS) entry which is preliminary data.</text>
</comment>
<proteinExistence type="predicted"/>
<organism evidence="1">
    <name type="scientific">Sesamum radiatum</name>
    <name type="common">Black benniseed</name>
    <dbReference type="NCBI Taxonomy" id="300843"/>
    <lineage>
        <taxon>Eukaryota</taxon>
        <taxon>Viridiplantae</taxon>
        <taxon>Streptophyta</taxon>
        <taxon>Embryophyta</taxon>
        <taxon>Tracheophyta</taxon>
        <taxon>Spermatophyta</taxon>
        <taxon>Magnoliopsida</taxon>
        <taxon>eudicotyledons</taxon>
        <taxon>Gunneridae</taxon>
        <taxon>Pentapetalae</taxon>
        <taxon>asterids</taxon>
        <taxon>lamiids</taxon>
        <taxon>Lamiales</taxon>
        <taxon>Pedaliaceae</taxon>
        <taxon>Sesamum</taxon>
    </lineage>
</organism>
<name>A0AAW2NAQ1_SESRA</name>
<dbReference type="AlphaFoldDB" id="A0AAW2NAQ1"/>
<dbReference type="EMBL" id="JACGWJ010000020">
    <property type="protein sequence ID" value="KAL0340103.1"/>
    <property type="molecule type" value="Genomic_DNA"/>
</dbReference>
<reference evidence="1" key="1">
    <citation type="submission" date="2020-06" db="EMBL/GenBank/DDBJ databases">
        <authorList>
            <person name="Li T."/>
            <person name="Hu X."/>
            <person name="Zhang T."/>
            <person name="Song X."/>
            <person name="Zhang H."/>
            <person name="Dai N."/>
            <person name="Sheng W."/>
            <person name="Hou X."/>
            <person name="Wei L."/>
        </authorList>
    </citation>
    <scope>NUCLEOTIDE SEQUENCE</scope>
    <source>
        <strain evidence="1">G02</strain>
        <tissue evidence="1">Leaf</tissue>
    </source>
</reference>
<gene>
    <name evidence="1" type="ORF">Sradi_4527100</name>
</gene>
<reference evidence="1" key="2">
    <citation type="journal article" date="2024" name="Plant">
        <title>Genomic evolution and insights into agronomic trait innovations of Sesamum species.</title>
        <authorList>
            <person name="Miao H."/>
            <person name="Wang L."/>
            <person name="Qu L."/>
            <person name="Liu H."/>
            <person name="Sun Y."/>
            <person name="Le M."/>
            <person name="Wang Q."/>
            <person name="Wei S."/>
            <person name="Zheng Y."/>
            <person name="Lin W."/>
            <person name="Duan Y."/>
            <person name="Cao H."/>
            <person name="Xiong S."/>
            <person name="Wang X."/>
            <person name="Wei L."/>
            <person name="Li C."/>
            <person name="Ma Q."/>
            <person name="Ju M."/>
            <person name="Zhao R."/>
            <person name="Li G."/>
            <person name="Mu C."/>
            <person name="Tian Q."/>
            <person name="Mei H."/>
            <person name="Zhang T."/>
            <person name="Gao T."/>
            <person name="Zhang H."/>
        </authorList>
    </citation>
    <scope>NUCLEOTIDE SEQUENCE</scope>
    <source>
        <strain evidence="1">G02</strain>
    </source>
</reference>
<accession>A0AAW2NAQ1</accession>
<protein>
    <recommendedName>
        <fullName evidence="2">Secreted protein</fullName>
    </recommendedName>
</protein>
<sequence>MYLKTFLNAVVSRFLLLRRLSMGLFLVWSASETAFGLPIGWTKDRWIEQTDAGKVRGAAAAAEGGIEIGLGGWWRGCGYVGSCRRRNVCCWEDKWRVQHKDARFVVYVLTHSGVV</sequence>
<evidence type="ECO:0000313" key="1">
    <source>
        <dbReference type="EMBL" id="KAL0340103.1"/>
    </source>
</evidence>
<evidence type="ECO:0008006" key="2">
    <source>
        <dbReference type="Google" id="ProtNLM"/>
    </source>
</evidence>